<protein>
    <recommendedName>
        <fullName evidence="4">Aerotolerance regulator N-terminal domain-containing protein</fullName>
    </recommendedName>
</protein>
<evidence type="ECO:0000256" key="1">
    <source>
        <dbReference type="SAM" id="Phobius"/>
    </source>
</evidence>
<name>A0A1F8BY70_9BACT</name>
<sequence>MQLTNSIVIFFQNNSWLALVVLSLPFFYFAYFLTRKSIRNMKTKISDYYPFNVILPKSTTWSSLFLLAIVSILALVLYLVSQKGFVLSPA</sequence>
<keyword evidence="1" id="KW-0472">Membrane</keyword>
<gene>
    <name evidence="2" type="ORF">A2975_02265</name>
</gene>
<feature type="transmembrane region" description="Helical" evidence="1">
    <location>
        <begin position="61"/>
        <end position="80"/>
    </location>
</feature>
<organism evidence="2 3">
    <name type="scientific">Candidatus Woesebacteria bacterium RIFCSPLOWO2_01_FULL_44_14</name>
    <dbReference type="NCBI Taxonomy" id="1802525"/>
    <lineage>
        <taxon>Bacteria</taxon>
        <taxon>Candidatus Woeseibacteriota</taxon>
    </lineage>
</organism>
<comment type="caution">
    <text evidence="2">The sequence shown here is derived from an EMBL/GenBank/DDBJ whole genome shotgun (WGS) entry which is preliminary data.</text>
</comment>
<keyword evidence="1" id="KW-0812">Transmembrane</keyword>
<accession>A0A1F8BY70</accession>
<dbReference type="EMBL" id="MGHL01000015">
    <property type="protein sequence ID" value="OGM68982.1"/>
    <property type="molecule type" value="Genomic_DNA"/>
</dbReference>
<keyword evidence="1" id="KW-1133">Transmembrane helix</keyword>
<evidence type="ECO:0000313" key="2">
    <source>
        <dbReference type="EMBL" id="OGM68982.1"/>
    </source>
</evidence>
<dbReference type="STRING" id="1802525.A2975_02265"/>
<dbReference type="Proteomes" id="UP000178429">
    <property type="component" value="Unassembled WGS sequence"/>
</dbReference>
<dbReference type="AlphaFoldDB" id="A0A1F8BY70"/>
<evidence type="ECO:0000313" key="3">
    <source>
        <dbReference type="Proteomes" id="UP000178429"/>
    </source>
</evidence>
<reference evidence="2 3" key="1">
    <citation type="journal article" date="2016" name="Nat. Commun.">
        <title>Thousands of microbial genomes shed light on interconnected biogeochemical processes in an aquifer system.</title>
        <authorList>
            <person name="Anantharaman K."/>
            <person name="Brown C.T."/>
            <person name="Hug L.A."/>
            <person name="Sharon I."/>
            <person name="Castelle C.J."/>
            <person name="Probst A.J."/>
            <person name="Thomas B.C."/>
            <person name="Singh A."/>
            <person name="Wilkins M.J."/>
            <person name="Karaoz U."/>
            <person name="Brodie E.L."/>
            <person name="Williams K.H."/>
            <person name="Hubbard S.S."/>
            <person name="Banfield J.F."/>
        </authorList>
    </citation>
    <scope>NUCLEOTIDE SEQUENCE [LARGE SCALE GENOMIC DNA]</scope>
</reference>
<proteinExistence type="predicted"/>
<evidence type="ECO:0008006" key="4">
    <source>
        <dbReference type="Google" id="ProtNLM"/>
    </source>
</evidence>
<feature type="transmembrane region" description="Helical" evidence="1">
    <location>
        <begin position="15"/>
        <end position="34"/>
    </location>
</feature>